<sequence length="159" mass="18489">MLSQLKRLSLEVDGRYASDAELQFMSDYVKSFNLRLQTYQKLQELESKLIEQTYTKMRSLDPTLFMQGKDDFSNKWKMDTTRTFRYVAIALLINDPDTLRERLLLWFQTILHAFGMERAADVTYQILQEVVKQDLTPPQASLVCPILELTRRSLGGVSA</sequence>
<protein>
    <submittedName>
        <fullName evidence="4">Phycobilisome protein</fullName>
    </submittedName>
</protein>
<dbReference type="InterPro" id="IPR009050">
    <property type="entry name" value="Globin-like_sf"/>
</dbReference>
<gene>
    <name evidence="4" type="ORF">KME15_03620</name>
</gene>
<evidence type="ECO:0000313" key="5">
    <source>
        <dbReference type="Proteomes" id="UP000757435"/>
    </source>
</evidence>
<dbReference type="EMBL" id="JAHHHD010000002">
    <property type="protein sequence ID" value="MBW4657737.1"/>
    <property type="molecule type" value="Genomic_DNA"/>
</dbReference>
<dbReference type="Proteomes" id="UP000757435">
    <property type="component" value="Unassembled WGS sequence"/>
</dbReference>
<organism evidence="4 5">
    <name type="scientific">Drouetiella hepatica Uher 2000/2452</name>
    <dbReference type="NCBI Taxonomy" id="904376"/>
    <lineage>
        <taxon>Bacteria</taxon>
        <taxon>Bacillati</taxon>
        <taxon>Cyanobacteriota</taxon>
        <taxon>Cyanophyceae</taxon>
        <taxon>Oculatellales</taxon>
        <taxon>Oculatellaceae</taxon>
        <taxon>Drouetiella</taxon>
    </lineage>
</organism>
<dbReference type="InterPro" id="IPR012128">
    <property type="entry name" value="Phycobilisome_asu/bsu"/>
</dbReference>
<reference evidence="4" key="1">
    <citation type="submission" date="2021-05" db="EMBL/GenBank/DDBJ databases">
        <authorList>
            <person name="Pietrasiak N."/>
            <person name="Ward R."/>
            <person name="Stajich J.E."/>
            <person name="Kurbessoian T."/>
        </authorList>
    </citation>
    <scope>NUCLEOTIDE SEQUENCE</scope>
    <source>
        <strain evidence="4">UHER 2000/2452</strain>
    </source>
</reference>
<dbReference type="Pfam" id="PF00502">
    <property type="entry name" value="Phycobilisome"/>
    <property type="match status" value="1"/>
</dbReference>
<accession>A0A951Q7I3</accession>
<dbReference type="GO" id="GO:0015979">
    <property type="term" value="P:photosynthesis"/>
    <property type="evidence" value="ECO:0007669"/>
    <property type="project" value="InterPro"/>
</dbReference>
<proteinExistence type="inferred from homology"/>
<evidence type="ECO:0000256" key="2">
    <source>
        <dbReference type="ARBA" id="ARBA00022991"/>
    </source>
</evidence>
<dbReference type="CDD" id="cd08919">
    <property type="entry name" value="PBP-like"/>
    <property type="match status" value="1"/>
</dbReference>
<comment type="similarity">
    <text evidence="1">Belongs to the phycobiliprotein family.</text>
</comment>
<dbReference type="AlphaFoldDB" id="A0A951Q7I3"/>
<comment type="caution">
    <text evidence="4">The sequence shown here is derived from an EMBL/GenBank/DDBJ whole genome shotgun (WGS) entry which is preliminary data.</text>
</comment>
<dbReference type="Gene3D" id="1.10.490.20">
    <property type="entry name" value="Phycocyanins"/>
    <property type="match status" value="1"/>
</dbReference>
<keyword evidence="2" id="KW-0157">Chromophore</keyword>
<name>A0A951Q7I3_9CYAN</name>
<evidence type="ECO:0000256" key="1">
    <source>
        <dbReference type="ARBA" id="ARBA00008182"/>
    </source>
</evidence>
<dbReference type="SUPFAM" id="SSF46458">
    <property type="entry name" value="Globin-like"/>
    <property type="match status" value="1"/>
</dbReference>
<evidence type="ECO:0000256" key="3">
    <source>
        <dbReference type="ARBA" id="ARBA00023307"/>
    </source>
</evidence>
<dbReference type="GO" id="GO:0030089">
    <property type="term" value="C:phycobilisome"/>
    <property type="evidence" value="ECO:0007669"/>
    <property type="project" value="InterPro"/>
</dbReference>
<reference evidence="4" key="2">
    <citation type="journal article" date="2022" name="Microbiol. Resour. Announc.">
        <title>Metagenome Sequencing to Explore Phylogenomics of Terrestrial Cyanobacteria.</title>
        <authorList>
            <person name="Ward R.D."/>
            <person name="Stajich J.E."/>
            <person name="Johansen J.R."/>
            <person name="Huntemann M."/>
            <person name="Clum A."/>
            <person name="Foster B."/>
            <person name="Foster B."/>
            <person name="Roux S."/>
            <person name="Palaniappan K."/>
            <person name="Varghese N."/>
            <person name="Mukherjee S."/>
            <person name="Reddy T.B.K."/>
            <person name="Daum C."/>
            <person name="Copeland A."/>
            <person name="Chen I.A."/>
            <person name="Ivanova N.N."/>
            <person name="Kyrpides N.C."/>
            <person name="Shapiro N."/>
            <person name="Eloe-Fadrosh E.A."/>
            <person name="Pietrasiak N."/>
        </authorList>
    </citation>
    <scope>NUCLEOTIDE SEQUENCE</scope>
    <source>
        <strain evidence="4">UHER 2000/2452</strain>
    </source>
</reference>
<dbReference type="InterPro" id="IPR038719">
    <property type="entry name" value="Phycobilisome_asu/bsu_sf"/>
</dbReference>
<evidence type="ECO:0000313" key="4">
    <source>
        <dbReference type="EMBL" id="MBW4657737.1"/>
    </source>
</evidence>
<keyword evidence="3" id="KW-0089">Bile pigment</keyword>